<name>A0AAN6Z234_9PEZI</name>
<gene>
    <name evidence="1" type="ORF">N657DRAFT_119587</name>
</gene>
<comment type="caution">
    <text evidence="1">The sequence shown here is derived from an EMBL/GenBank/DDBJ whole genome shotgun (WGS) entry which is preliminary data.</text>
</comment>
<accession>A0AAN6Z234</accession>
<reference evidence="1" key="1">
    <citation type="journal article" date="2023" name="Mol. Phylogenet. Evol.">
        <title>Genome-scale phylogeny and comparative genomics of the fungal order Sordariales.</title>
        <authorList>
            <person name="Hensen N."/>
            <person name="Bonometti L."/>
            <person name="Westerberg I."/>
            <person name="Brannstrom I.O."/>
            <person name="Guillou S."/>
            <person name="Cros-Aarteil S."/>
            <person name="Calhoun S."/>
            <person name="Haridas S."/>
            <person name="Kuo A."/>
            <person name="Mondo S."/>
            <person name="Pangilinan J."/>
            <person name="Riley R."/>
            <person name="LaButti K."/>
            <person name="Andreopoulos B."/>
            <person name="Lipzen A."/>
            <person name="Chen C."/>
            <person name="Yan M."/>
            <person name="Daum C."/>
            <person name="Ng V."/>
            <person name="Clum A."/>
            <person name="Steindorff A."/>
            <person name="Ohm R.A."/>
            <person name="Martin F."/>
            <person name="Silar P."/>
            <person name="Natvig D.O."/>
            <person name="Lalanne C."/>
            <person name="Gautier V."/>
            <person name="Ament-Velasquez S.L."/>
            <person name="Kruys A."/>
            <person name="Hutchinson M.I."/>
            <person name="Powell A.J."/>
            <person name="Barry K."/>
            <person name="Miller A.N."/>
            <person name="Grigoriev I.V."/>
            <person name="Debuchy R."/>
            <person name="Gladieux P."/>
            <person name="Hiltunen Thoren M."/>
            <person name="Johannesson H."/>
        </authorList>
    </citation>
    <scope>NUCLEOTIDE SEQUENCE</scope>
    <source>
        <strain evidence="1">CBS 731.68</strain>
    </source>
</reference>
<protein>
    <submittedName>
        <fullName evidence="1">Uncharacterized protein</fullName>
    </submittedName>
</protein>
<dbReference type="EMBL" id="MU853234">
    <property type="protein sequence ID" value="KAK4121179.1"/>
    <property type="molecule type" value="Genomic_DNA"/>
</dbReference>
<proteinExistence type="predicted"/>
<sequence>MQSIRKRHVIMKPIVFGIAQLGAFEATSSLAASDSARNEARHLLRFRYVMNRSCVACRTYGNLQLLLRHFHGYTDSKIQVQSHGATDHWHLETLLRQTLRLRGGLEAAITKEPHHVPLADSPVLLRTLGQQTVELSVAVSNLKSSIRQLATGTGFLCPGHSVFRLITAHFSQVWTCHTVCPHEQDAYLTFNLHGFQGPVARSHSK</sequence>
<dbReference type="Proteomes" id="UP001302602">
    <property type="component" value="Unassembled WGS sequence"/>
</dbReference>
<dbReference type="AlphaFoldDB" id="A0AAN6Z234"/>
<evidence type="ECO:0000313" key="2">
    <source>
        <dbReference type="Proteomes" id="UP001302602"/>
    </source>
</evidence>
<reference evidence="1" key="2">
    <citation type="submission" date="2023-05" db="EMBL/GenBank/DDBJ databases">
        <authorList>
            <consortium name="Lawrence Berkeley National Laboratory"/>
            <person name="Steindorff A."/>
            <person name="Hensen N."/>
            <person name="Bonometti L."/>
            <person name="Westerberg I."/>
            <person name="Brannstrom I.O."/>
            <person name="Guillou S."/>
            <person name="Cros-Aarteil S."/>
            <person name="Calhoun S."/>
            <person name="Haridas S."/>
            <person name="Kuo A."/>
            <person name="Mondo S."/>
            <person name="Pangilinan J."/>
            <person name="Riley R."/>
            <person name="Labutti K."/>
            <person name="Andreopoulos B."/>
            <person name="Lipzen A."/>
            <person name="Chen C."/>
            <person name="Yanf M."/>
            <person name="Daum C."/>
            <person name="Ng V."/>
            <person name="Clum A."/>
            <person name="Ohm R."/>
            <person name="Martin F."/>
            <person name="Silar P."/>
            <person name="Natvig D."/>
            <person name="Lalanne C."/>
            <person name="Gautier V."/>
            <person name="Ament-Velasquez S.L."/>
            <person name="Kruys A."/>
            <person name="Hutchinson M.I."/>
            <person name="Powell A.J."/>
            <person name="Barry K."/>
            <person name="Miller A.N."/>
            <person name="Grigoriev I.V."/>
            <person name="Debuchy R."/>
            <person name="Gladieux P."/>
            <person name="Thoren M.H."/>
            <person name="Johannesson H."/>
        </authorList>
    </citation>
    <scope>NUCLEOTIDE SEQUENCE</scope>
    <source>
        <strain evidence="1">CBS 731.68</strain>
    </source>
</reference>
<evidence type="ECO:0000313" key="1">
    <source>
        <dbReference type="EMBL" id="KAK4121179.1"/>
    </source>
</evidence>
<dbReference type="RefSeq" id="XP_062644950.1">
    <property type="nucleotide sequence ID" value="XM_062785811.1"/>
</dbReference>
<keyword evidence="2" id="KW-1185">Reference proteome</keyword>
<organism evidence="1 2">
    <name type="scientific">Parathielavia appendiculata</name>
    <dbReference type="NCBI Taxonomy" id="2587402"/>
    <lineage>
        <taxon>Eukaryota</taxon>
        <taxon>Fungi</taxon>
        <taxon>Dikarya</taxon>
        <taxon>Ascomycota</taxon>
        <taxon>Pezizomycotina</taxon>
        <taxon>Sordariomycetes</taxon>
        <taxon>Sordariomycetidae</taxon>
        <taxon>Sordariales</taxon>
        <taxon>Chaetomiaceae</taxon>
        <taxon>Parathielavia</taxon>
    </lineage>
</organism>
<dbReference type="GeneID" id="87822577"/>